<sequence>MAETITEHFWAAERTLDRELSKHSIFLRLERTTGIKKTHLIGLAVGLVAFLLALRVASDLLLAVVAFAYPAIMTVSAIERNDKSEDTHWLSYWLVLAFWSTLESLTGGLLPGLVPWYSTVKLIGCIWLFMPQTRGATTVYGAVVRPLALMARDHPTMKDVMGKVQRNAAEAGHKIGKATEDAKAMAREAAREVTKEFSREAPVSKDASSSKDASMSRDASVSKESSKSSASSKKDE</sequence>
<keyword evidence="1" id="KW-0472">Membrane</keyword>
<keyword evidence="4" id="KW-1185">Reference proteome</keyword>
<reference evidence="3 4" key="1">
    <citation type="submission" date="2016-10" db="EMBL/GenBank/DDBJ databases">
        <title>The genome of Paramicrosporidium saccamoebae is the missing link in understanding Cryptomycota and Microsporidia evolution.</title>
        <authorList>
            <person name="Quandt C.A."/>
            <person name="Beaudet D."/>
            <person name="Corsaro D."/>
            <person name="Michel R."/>
            <person name="Corradi N."/>
            <person name="James T."/>
        </authorList>
    </citation>
    <scope>NUCLEOTIDE SEQUENCE [LARGE SCALE GENOMIC DNA]</scope>
    <source>
        <strain evidence="3 4">KSL3</strain>
    </source>
</reference>
<feature type="transmembrane region" description="Helical" evidence="1">
    <location>
        <begin position="60"/>
        <end position="78"/>
    </location>
</feature>
<dbReference type="InterPro" id="IPR004345">
    <property type="entry name" value="TB2_DP1_HVA22"/>
</dbReference>
<proteinExistence type="inferred from homology"/>
<evidence type="ECO:0000256" key="1">
    <source>
        <dbReference type="RuleBase" id="RU362006"/>
    </source>
</evidence>
<dbReference type="Proteomes" id="UP000240830">
    <property type="component" value="Unassembled WGS sequence"/>
</dbReference>
<dbReference type="STRING" id="1246581.A0A2H9TPJ7"/>
<dbReference type="Pfam" id="PF03134">
    <property type="entry name" value="TB2_DP1_HVA22"/>
    <property type="match status" value="1"/>
</dbReference>
<feature type="region of interest" description="Disordered" evidence="2">
    <location>
        <begin position="171"/>
        <end position="236"/>
    </location>
</feature>
<keyword evidence="1" id="KW-0812">Transmembrane</keyword>
<dbReference type="EMBL" id="MTSL01000048">
    <property type="protein sequence ID" value="PJF19646.1"/>
    <property type="molecule type" value="Genomic_DNA"/>
</dbReference>
<evidence type="ECO:0000313" key="4">
    <source>
        <dbReference type="Proteomes" id="UP000240830"/>
    </source>
</evidence>
<dbReference type="OrthoDB" id="10009287at2759"/>
<dbReference type="AlphaFoldDB" id="A0A2H9TPJ7"/>
<comment type="caution">
    <text evidence="3">The sequence shown here is derived from an EMBL/GenBank/DDBJ whole genome shotgun (WGS) entry which is preliminary data.</text>
</comment>
<feature type="compositionally biased region" description="Low complexity" evidence="2">
    <location>
        <begin position="204"/>
        <end position="219"/>
    </location>
</feature>
<keyword evidence="1" id="KW-1133">Transmembrane helix</keyword>
<gene>
    <name evidence="3" type="ORF">PSACC_00513</name>
</gene>
<dbReference type="GO" id="GO:0016020">
    <property type="term" value="C:membrane"/>
    <property type="evidence" value="ECO:0007669"/>
    <property type="project" value="UniProtKB-SubCell"/>
</dbReference>
<organism evidence="3 4">
    <name type="scientific">Paramicrosporidium saccamoebae</name>
    <dbReference type="NCBI Taxonomy" id="1246581"/>
    <lineage>
        <taxon>Eukaryota</taxon>
        <taxon>Fungi</taxon>
        <taxon>Fungi incertae sedis</taxon>
        <taxon>Cryptomycota</taxon>
        <taxon>Cryptomycota incertae sedis</taxon>
        <taxon>Paramicrosporidium</taxon>
    </lineage>
</organism>
<feature type="compositionally biased region" description="Basic and acidic residues" evidence="2">
    <location>
        <begin position="220"/>
        <end position="236"/>
    </location>
</feature>
<name>A0A2H9TPJ7_9FUNG</name>
<feature type="transmembrane region" description="Helical" evidence="1">
    <location>
        <begin position="38"/>
        <end position="54"/>
    </location>
</feature>
<feature type="compositionally biased region" description="Basic and acidic residues" evidence="2">
    <location>
        <begin position="171"/>
        <end position="203"/>
    </location>
</feature>
<comment type="caution">
    <text evidence="1">Lacks conserved residue(s) required for the propagation of feature annotation.</text>
</comment>
<evidence type="ECO:0000313" key="3">
    <source>
        <dbReference type="EMBL" id="PJF19646.1"/>
    </source>
</evidence>
<evidence type="ECO:0000256" key="2">
    <source>
        <dbReference type="SAM" id="MobiDB-lite"/>
    </source>
</evidence>
<feature type="transmembrane region" description="Helical" evidence="1">
    <location>
        <begin position="90"/>
        <end position="107"/>
    </location>
</feature>
<accession>A0A2H9TPJ7</accession>
<comment type="subcellular location">
    <subcellularLocation>
        <location evidence="1">Membrane</location>
        <topology evidence="1">Multi-pass membrane protein</topology>
    </subcellularLocation>
</comment>
<dbReference type="PANTHER" id="PTHR12300">
    <property type="entry name" value="HVA22-LIKE PROTEINS"/>
    <property type="match status" value="1"/>
</dbReference>
<comment type="similarity">
    <text evidence="1">Belongs to the DP1 family.</text>
</comment>
<protein>
    <recommendedName>
        <fullName evidence="1">Protein YOP1</fullName>
    </recommendedName>
</protein>